<keyword evidence="1" id="KW-1133">Transmembrane helix</keyword>
<reference evidence="2 3" key="1">
    <citation type="submission" date="2020-03" db="EMBL/GenBank/DDBJ databases">
        <title>Tamlana sp. nov, isolated from XXX.</title>
        <authorList>
            <person name="Cao W.R."/>
        </authorList>
    </citation>
    <scope>NUCLEOTIDE SEQUENCE [LARGE SCALE GENOMIC DNA]</scope>
    <source>
        <strain evidence="2 3">HST1-43</strain>
    </source>
</reference>
<name>A0ABX1DA01_9FLAO</name>
<evidence type="ECO:0008006" key="4">
    <source>
        <dbReference type="Google" id="ProtNLM"/>
    </source>
</evidence>
<comment type="caution">
    <text evidence="2">The sequence shown here is derived from an EMBL/GenBank/DDBJ whole genome shotgun (WGS) entry which is preliminary data.</text>
</comment>
<keyword evidence="3" id="KW-1185">Reference proteome</keyword>
<evidence type="ECO:0000313" key="2">
    <source>
        <dbReference type="EMBL" id="NJX15176.1"/>
    </source>
</evidence>
<keyword evidence="1" id="KW-0812">Transmembrane</keyword>
<dbReference type="RefSeq" id="WP_167917422.1">
    <property type="nucleotide sequence ID" value="NZ_JAAVJS010000007.1"/>
</dbReference>
<organism evidence="2 3">
    <name type="scientific">Tamlana crocina</name>
    <dbReference type="NCBI Taxonomy" id="393006"/>
    <lineage>
        <taxon>Bacteria</taxon>
        <taxon>Pseudomonadati</taxon>
        <taxon>Bacteroidota</taxon>
        <taxon>Flavobacteriia</taxon>
        <taxon>Flavobacteriales</taxon>
        <taxon>Flavobacteriaceae</taxon>
        <taxon>Tamlana</taxon>
    </lineage>
</organism>
<protein>
    <recommendedName>
        <fullName evidence="4">Conjugal transfer protein TraG</fullName>
    </recommendedName>
</protein>
<proteinExistence type="predicted"/>
<evidence type="ECO:0000313" key="3">
    <source>
        <dbReference type="Proteomes" id="UP000760545"/>
    </source>
</evidence>
<feature type="transmembrane region" description="Helical" evidence="1">
    <location>
        <begin position="12"/>
        <end position="30"/>
    </location>
</feature>
<sequence length="171" mass="19973">MFPEKIKTAYKYFIFALVLLPNVFVMVFGIESFPYTCAPMFGHYIDSNTNLYLLKFEGVKDSIATNLTDYYGKPDEFFIRHFFSKVYGSAEDISPFTDKLSENPEAFQNRMDEFFNGFNKNMLDKHNLSFDKIVLRTVKVNHNREPQSESKIIGYFDTKTKSYVSAYQTSK</sequence>
<dbReference type="Proteomes" id="UP000760545">
    <property type="component" value="Unassembled WGS sequence"/>
</dbReference>
<gene>
    <name evidence="2" type="ORF">HC176_06705</name>
</gene>
<keyword evidence="1" id="KW-0472">Membrane</keyword>
<evidence type="ECO:0000256" key="1">
    <source>
        <dbReference type="SAM" id="Phobius"/>
    </source>
</evidence>
<accession>A0ABX1DA01</accession>
<dbReference type="EMBL" id="JAAVJS010000007">
    <property type="protein sequence ID" value="NJX15176.1"/>
    <property type="molecule type" value="Genomic_DNA"/>
</dbReference>